<evidence type="ECO:0000313" key="1">
    <source>
        <dbReference type="EMBL" id="KAJ5465339.1"/>
    </source>
</evidence>
<dbReference type="SUPFAM" id="SSF51735">
    <property type="entry name" value="NAD(P)-binding Rossmann-fold domains"/>
    <property type="match status" value="1"/>
</dbReference>
<keyword evidence="2" id="KW-1185">Reference proteome</keyword>
<dbReference type="PANTHER" id="PTHR48079:SF6">
    <property type="entry name" value="NAD(P)-BINDING DOMAIN-CONTAINING PROTEIN-RELATED"/>
    <property type="match status" value="1"/>
</dbReference>
<dbReference type="EMBL" id="JAPVEA010000001">
    <property type="protein sequence ID" value="KAJ5465339.1"/>
    <property type="molecule type" value="Genomic_DNA"/>
</dbReference>
<dbReference type="Proteomes" id="UP001213681">
    <property type="component" value="Unassembled WGS sequence"/>
</dbReference>
<dbReference type="InterPro" id="IPR036291">
    <property type="entry name" value="NAD(P)-bd_dom_sf"/>
</dbReference>
<proteinExistence type="predicted"/>
<reference evidence="1" key="1">
    <citation type="submission" date="2022-12" db="EMBL/GenBank/DDBJ databases">
        <authorList>
            <person name="Petersen C."/>
        </authorList>
    </citation>
    <scope>NUCLEOTIDE SEQUENCE</scope>
    <source>
        <strain evidence="1">IBT 16125</strain>
    </source>
</reference>
<dbReference type="GO" id="GO:0005737">
    <property type="term" value="C:cytoplasm"/>
    <property type="evidence" value="ECO:0007669"/>
    <property type="project" value="TreeGrafter"/>
</dbReference>
<reference evidence="1" key="2">
    <citation type="journal article" date="2023" name="IMA Fungus">
        <title>Comparative genomic study of the Penicillium genus elucidates a diverse pangenome and 15 lateral gene transfer events.</title>
        <authorList>
            <person name="Petersen C."/>
            <person name="Sorensen T."/>
            <person name="Nielsen M.R."/>
            <person name="Sondergaard T.E."/>
            <person name="Sorensen J.L."/>
            <person name="Fitzpatrick D.A."/>
            <person name="Frisvad J.C."/>
            <person name="Nielsen K.L."/>
        </authorList>
    </citation>
    <scope>NUCLEOTIDE SEQUENCE</scope>
    <source>
        <strain evidence="1">IBT 16125</strain>
    </source>
</reference>
<dbReference type="Gene3D" id="3.40.50.720">
    <property type="entry name" value="NAD(P)-binding Rossmann-like Domain"/>
    <property type="match status" value="1"/>
</dbReference>
<gene>
    <name evidence="1" type="ORF">N7458_001025</name>
</gene>
<evidence type="ECO:0000313" key="2">
    <source>
        <dbReference type="Proteomes" id="UP001213681"/>
    </source>
</evidence>
<dbReference type="PANTHER" id="PTHR48079">
    <property type="entry name" value="PROTEIN YEEZ"/>
    <property type="match status" value="1"/>
</dbReference>
<comment type="caution">
    <text evidence="1">The sequence shown here is derived from an EMBL/GenBank/DDBJ whole genome shotgun (WGS) entry which is preliminary data.</text>
</comment>
<dbReference type="AlphaFoldDB" id="A0AAD6CJY7"/>
<protein>
    <submittedName>
        <fullName evidence="1">Uncharacterized protein</fullName>
    </submittedName>
</protein>
<organism evidence="1 2">
    <name type="scientific">Penicillium daleae</name>
    <dbReference type="NCBI Taxonomy" id="63821"/>
    <lineage>
        <taxon>Eukaryota</taxon>
        <taxon>Fungi</taxon>
        <taxon>Dikarya</taxon>
        <taxon>Ascomycota</taxon>
        <taxon>Pezizomycotina</taxon>
        <taxon>Eurotiomycetes</taxon>
        <taxon>Eurotiomycetidae</taxon>
        <taxon>Eurotiales</taxon>
        <taxon>Aspergillaceae</taxon>
        <taxon>Penicillium</taxon>
    </lineage>
</organism>
<dbReference type="InterPro" id="IPR051783">
    <property type="entry name" value="NAD(P)-dependent_oxidoreduct"/>
</dbReference>
<dbReference type="RefSeq" id="XP_056772186.1">
    <property type="nucleotide sequence ID" value="XM_056904419.1"/>
</dbReference>
<name>A0AAD6CJY7_9EURO</name>
<dbReference type="GeneID" id="81594662"/>
<dbReference type="GO" id="GO:0004029">
    <property type="term" value="F:aldehyde dehydrogenase (NAD+) activity"/>
    <property type="evidence" value="ECO:0007669"/>
    <property type="project" value="TreeGrafter"/>
</dbReference>
<sequence>MDRWHSNIDRIVLDATASDPVEQPKAKTAIVCPPTIYGTRIGPVTKRSVQIPDLAKASLRRWKALTVIQGQNEWRNINVADLADAYVILVEEAFKGGGKAYWNGDGYFFIENRQHTWKDEAKTVAMDGFKKGYLKTPDAEPRSVKKCLDIQEGPALGPAICELESRIPASEGGELQYV</sequence>
<accession>A0AAD6CJY7</accession>